<evidence type="ECO:0000313" key="8">
    <source>
        <dbReference type="Proteomes" id="UP001490365"/>
    </source>
</evidence>
<evidence type="ECO:0000256" key="4">
    <source>
        <dbReference type="SAM" id="MobiDB-lite"/>
    </source>
</evidence>
<evidence type="ECO:0000256" key="1">
    <source>
        <dbReference type="ARBA" id="ARBA00009080"/>
    </source>
</evidence>
<evidence type="ECO:0000259" key="6">
    <source>
        <dbReference type="Pfam" id="PF14833"/>
    </source>
</evidence>
<dbReference type="Pfam" id="PF03446">
    <property type="entry name" value="NAD_binding_2"/>
    <property type="match status" value="1"/>
</dbReference>
<dbReference type="Gene3D" id="1.10.1040.10">
    <property type="entry name" value="N-(1-d-carboxylethyl)-l-norvaline Dehydrogenase, domain 2"/>
    <property type="match status" value="1"/>
</dbReference>
<dbReference type="Pfam" id="PF14833">
    <property type="entry name" value="NAD_binding_11"/>
    <property type="match status" value="1"/>
</dbReference>
<accession>A0ABV1THY9</accession>
<dbReference type="RefSeq" id="WP_351957835.1">
    <property type="nucleotide sequence ID" value="NZ_JBEOZM010000007.1"/>
</dbReference>
<dbReference type="EMBL" id="JBEOZM010000007">
    <property type="protein sequence ID" value="MER6269309.1"/>
    <property type="molecule type" value="Genomic_DNA"/>
</dbReference>
<dbReference type="EC" id="1.1.-.-" evidence="7"/>
<feature type="region of interest" description="Disordered" evidence="4">
    <location>
        <begin position="1"/>
        <end position="34"/>
    </location>
</feature>
<name>A0ABV1THY9_9ACTN</name>
<keyword evidence="3" id="KW-0520">NAD</keyword>
<evidence type="ECO:0000256" key="3">
    <source>
        <dbReference type="ARBA" id="ARBA00023027"/>
    </source>
</evidence>
<organism evidence="7 8">
    <name type="scientific">Streptomyces sp. 900105755</name>
    <dbReference type="NCBI Taxonomy" id="3154389"/>
    <lineage>
        <taxon>Bacteria</taxon>
        <taxon>Bacillati</taxon>
        <taxon>Actinomycetota</taxon>
        <taxon>Actinomycetes</taxon>
        <taxon>Kitasatosporales</taxon>
        <taxon>Streptomycetaceae</taxon>
        <taxon>Streptomyces</taxon>
    </lineage>
</organism>
<dbReference type="Gene3D" id="3.40.50.720">
    <property type="entry name" value="NAD(P)-binding Rossmann-like Domain"/>
    <property type="match status" value="1"/>
</dbReference>
<gene>
    <name evidence="7" type="ORF">ABT211_18730</name>
</gene>
<dbReference type="Proteomes" id="UP001490365">
    <property type="component" value="Unassembled WGS sequence"/>
</dbReference>
<dbReference type="SUPFAM" id="SSF51735">
    <property type="entry name" value="NAD(P)-binding Rossmann-fold domains"/>
    <property type="match status" value="1"/>
</dbReference>
<dbReference type="PIRSF" id="PIRSF000103">
    <property type="entry name" value="HIBADH"/>
    <property type="match status" value="1"/>
</dbReference>
<dbReference type="InterPro" id="IPR036291">
    <property type="entry name" value="NAD(P)-bd_dom_sf"/>
</dbReference>
<proteinExistence type="inferred from homology"/>
<dbReference type="InterPro" id="IPR008927">
    <property type="entry name" value="6-PGluconate_DH-like_C_sf"/>
</dbReference>
<dbReference type="InterPro" id="IPR013328">
    <property type="entry name" value="6PGD_dom2"/>
</dbReference>
<dbReference type="SUPFAM" id="SSF48179">
    <property type="entry name" value="6-phosphogluconate dehydrogenase C-terminal domain-like"/>
    <property type="match status" value="1"/>
</dbReference>
<dbReference type="InterPro" id="IPR051265">
    <property type="entry name" value="HIBADH-related_NP60_sf"/>
</dbReference>
<evidence type="ECO:0000259" key="5">
    <source>
        <dbReference type="Pfam" id="PF03446"/>
    </source>
</evidence>
<dbReference type="PANTHER" id="PTHR43580">
    <property type="entry name" value="OXIDOREDUCTASE GLYR1-RELATED"/>
    <property type="match status" value="1"/>
</dbReference>
<dbReference type="InterPro" id="IPR015815">
    <property type="entry name" value="HIBADH-related"/>
</dbReference>
<feature type="domain" description="6-phosphogluconate dehydrogenase NADP-binding" evidence="5">
    <location>
        <begin position="36"/>
        <end position="193"/>
    </location>
</feature>
<keyword evidence="2 7" id="KW-0560">Oxidoreductase</keyword>
<comment type="similarity">
    <text evidence="1">Belongs to the HIBADH-related family.</text>
</comment>
<dbReference type="InterPro" id="IPR029154">
    <property type="entry name" value="HIBADH-like_NADP-bd"/>
</dbReference>
<protein>
    <submittedName>
        <fullName evidence="7">NAD(P)-dependent oxidoreductase</fullName>
        <ecNumber evidence="7">1.1.-.-</ecNumber>
    </submittedName>
</protein>
<feature type="compositionally biased region" description="Basic and acidic residues" evidence="4">
    <location>
        <begin position="21"/>
        <end position="30"/>
    </location>
</feature>
<dbReference type="InterPro" id="IPR006115">
    <property type="entry name" value="6PGDH_NADP-bd"/>
</dbReference>
<feature type="domain" description="3-hydroxyisobutyrate dehydrogenase-like NAD-binding" evidence="6">
    <location>
        <begin position="196"/>
        <end position="312"/>
    </location>
</feature>
<reference evidence="7 8" key="1">
    <citation type="submission" date="2024-06" db="EMBL/GenBank/DDBJ databases">
        <title>The Natural Products Discovery Center: Release of the First 8490 Sequenced Strains for Exploring Actinobacteria Biosynthetic Diversity.</title>
        <authorList>
            <person name="Kalkreuter E."/>
            <person name="Kautsar S.A."/>
            <person name="Yang D."/>
            <person name="Bader C.D."/>
            <person name="Teijaro C.N."/>
            <person name="Fluegel L."/>
            <person name="Davis C.M."/>
            <person name="Simpson J.R."/>
            <person name="Lauterbach L."/>
            <person name="Steele A.D."/>
            <person name="Gui C."/>
            <person name="Meng S."/>
            <person name="Li G."/>
            <person name="Viehrig K."/>
            <person name="Ye F."/>
            <person name="Su P."/>
            <person name="Kiefer A.F."/>
            <person name="Nichols A."/>
            <person name="Cepeda A.J."/>
            <person name="Yan W."/>
            <person name="Fan B."/>
            <person name="Jiang Y."/>
            <person name="Adhikari A."/>
            <person name="Zheng C.-J."/>
            <person name="Schuster L."/>
            <person name="Cowan T.M."/>
            <person name="Smanski M.J."/>
            <person name="Chevrette M.G."/>
            <person name="De Carvalho L.P.S."/>
            <person name="Shen B."/>
        </authorList>
    </citation>
    <scope>NUCLEOTIDE SEQUENCE [LARGE SCALE GENOMIC DNA]</scope>
    <source>
        <strain evidence="7 8">NPDC001694</strain>
    </source>
</reference>
<sequence>MSTDLPARRHTAPPYDTTPGHADRPARRPEPATPPIAFLGTGRMGGPMAANLARAGFDVRVWNRTADRAAPLIATGAVVAPTPADAVRGAGILITMLTDGPATDQAATGPDGFLAAAPGMVWVQMGTIGADWTARLARTAARSGVTFVDAPVSGSEGPARAGQLVVLASGPERRRTQLAPVFAALAKATVWLGPAGNGTNAKLVLNNWLVDLAETTAETLSFARRLGLDPGAIVDLLQSTPLGSPYAMQKAATMLTGDFTPAFALRDALKDAELAVQAAQASGTELALTQALLPRWRHAAERHADDDLAAVYTTA</sequence>
<dbReference type="PANTHER" id="PTHR43580:SF2">
    <property type="entry name" value="CYTOKINE-LIKE NUCLEAR FACTOR N-PAC"/>
    <property type="match status" value="1"/>
</dbReference>
<dbReference type="GO" id="GO:0016491">
    <property type="term" value="F:oxidoreductase activity"/>
    <property type="evidence" value="ECO:0007669"/>
    <property type="project" value="UniProtKB-KW"/>
</dbReference>
<evidence type="ECO:0000256" key="2">
    <source>
        <dbReference type="ARBA" id="ARBA00023002"/>
    </source>
</evidence>
<keyword evidence="8" id="KW-1185">Reference proteome</keyword>
<evidence type="ECO:0000313" key="7">
    <source>
        <dbReference type="EMBL" id="MER6269309.1"/>
    </source>
</evidence>
<comment type="caution">
    <text evidence="7">The sequence shown here is derived from an EMBL/GenBank/DDBJ whole genome shotgun (WGS) entry which is preliminary data.</text>
</comment>